<dbReference type="Proteomes" id="UP000824220">
    <property type="component" value="Unassembled WGS sequence"/>
</dbReference>
<sequence length="115" mass="12632">MAVKTFERVVDDLDGTELAPMSVESVSFGIDGETFDIDLSSTNAAMLRDIFAPYAAAARVVSIGDREVGAYTRTVLPSAHAGTQIRRWAREHGYDVSPRGAIPREVRDAYARRED</sequence>
<dbReference type="AlphaFoldDB" id="A0A9D2H507"/>
<dbReference type="InterPro" id="IPR024412">
    <property type="entry name" value="Lsr2_dim_dom"/>
</dbReference>
<evidence type="ECO:0000259" key="3">
    <source>
        <dbReference type="Pfam" id="PF23359"/>
    </source>
</evidence>
<keyword evidence="1" id="KW-0238">DNA-binding</keyword>
<organism evidence="4 5">
    <name type="scientific">Candidatus Microbacterium stercoravium</name>
    <dbReference type="NCBI Taxonomy" id="2838697"/>
    <lineage>
        <taxon>Bacteria</taxon>
        <taxon>Bacillati</taxon>
        <taxon>Actinomycetota</taxon>
        <taxon>Actinomycetes</taxon>
        <taxon>Micrococcales</taxon>
        <taxon>Microbacteriaceae</taxon>
        <taxon>Microbacterium</taxon>
    </lineage>
</organism>
<accession>A0A9D2H507</accession>
<comment type="caution">
    <text evidence="4">The sequence shown here is derived from an EMBL/GenBank/DDBJ whole genome shotgun (WGS) entry which is preliminary data.</text>
</comment>
<dbReference type="Pfam" id="PF11774">
    <property type="entry name" value="Lsr2"/>
    <property type="match status" value="1"/>
</dbReference>
<dbReference type="Pfam" id="PF23359">
    <property type="entry name" value="Lsr2_DNA-bd"/>
    <property type="match status" value="1"/>
</dbReference>
<reference evidence="4" key="1">
    <citation type="journal article" date="2021" name="PeerJ">
        <title>Extensive microbial diversity within the chicken gut microbiome revealed by metagenomics and culture.</title>
        <authorList>
            <person name="Gilroy R."/>
            <person name="Ravi A."/>
            <person name="Getino M."/>
            <person name="Pursley I."/>
            <person name="Horton D.L."/>
            <person name="Alikhan N.F."/>
            <person name="Baker D."/>
            <person name="Gharbi K."/>
            <person name="Hall N."/>
            <person name="Watson M."/>
            <person name="Adriaenssens E.M."/>
            <person name="Foster-Nyarko E."/>
            <person name="Jarju S."/>
            <person name="Secka A."/>
            <person name="Antonio M."/>
            <person name="Oren A."/>
            <person name="Chaudhuri R.R."/>
            <person name="La Ragione R."/>
            <person name="Hildebrand F."/>
            <person name="Pallen M.J."/>
        </authorList>
    </citation>
    <scope>NUCLEOTIDE SEQUENCE</scope>
    <source>
        <strain evidence="4">ChiHjej8B7-3636</strain>
    </source>
</reference>
<dbReference type="GO" id="GO:0003677">
    <property type="term" value="F:DNA binding"/>
    <property type="evidence" value="ECO:0007669"/>
    <property type="project" value="UniProtKB-KW"/>
</dbReference>
<evidence type="ECO:0000256" key="1">
    <source>
        <dbReference type="ARBA" id="ARBA00023125"/>
    </source>
</evidence>
<reference evidence="4" key="2">
    <citation type="submission" date="2021-04" db="EMBL/GenBank/DDBJ databases">
        <authorList>
            <person name="Gilroy R."/>
        </authorList>
    </citation>
    <scope>NUCLEOTIDE SEQUENCE</scope>
    <source>
        <strain evidence="4">ChiHjej8B7-3636</strain>
    </source>
</reference>
<dbReference type="InterPro" id="IPR042261">
    <property type="entry name" value="Lsr2-like_dimerization"/>
</dbReference>
<evidence type="ECO:0000313" key="4">
    <source>
        <dbReference type="EMBL" id="HJA03700.1"/>
    </source>
</evidence>
<dbReference type="EMBL" id="DXAM01000034">
    <property type="protein sequence ID" value="HJA03700.1"/>
    <property type="molecule type" value="Genomic_DNA"/>
</dbReference>
<feature type="domain" description="Lsr2 dimerization" evidence="2">
    <location>
        <begin position="1"/>
        <end position="61"/>
    </location>
</feature>
<dbReference type="InterPro" id="IPR036625">
    <property type="entry name" value="E3-bd_dom_sf"/>
</dbReference>
<dbReference type="GO" id="GO:0016746">
    <property type="term" value="F:acyltransferase activity"/>
    <property type="evidence" value="ECO:0007669"/>
    <property type="project" value="InterPro"/>
</dbReference>
<dbReference type="InterPro" id="IPR055370">
    <property type="entry name" value="Lsr2_DNA-bd"/>
</dbReference>
<protein>
    <submittedName>
        <fullName evidence="4">Lsr2 family protein</fullName>
    </submittedName>
</protein>
<dbReference type="Gene3D" id="3.30.60.230">
    <property type="entry name" value="Lsr2, dimerization domain"/>
    <property type="match status" value="1"/>
</dbReference>
<name>A0A9D2H507_9MICO</name>
<feature type="domain" description="Lsr2 DNA-binding" evidence="3">
    <location>
        <begin position="83"/>
        <end position="111"/>
    </location>
</feature>
<dbReference type="Gene3D" id="4.10.320.10">
    <property type="entry name" value="E3-binding domain"/>
    <property type="match status" value="1"/>
</dbReference>
<proteinExistence type="predicted"/>
<gene>
    <name evidence="4" type="ORF">H9800_02430</name>
</gene>
<evidence type="ECO:0000313" key="5">
    <source>
        <dbReference type="Proteomes" id="UP000824220"/>
    </source>
</evidence>
<evidence type="ECO:0000259" key="2">
    <source>
        <dbReference type="Pfam" id="PF11774"/>
    </source>
</evidence>